<keyword evidence="3" id="KW-0328">Glycosyltransferase</keyword>
<dbReference type="InterPro" id="IPR028098">
    <property type="entry name" value="Glyco_trans_4-like_N"/>
</dbReference>
<accession>A0ABW1DSI4</accession>
<evidence type="ECO:0000259" key="2">
    <source>
        <dbReference type="Pfam" id="PF13439"/>
    </source>
</evidence>
<dbReference type="Proteomes" id="UP001595979">
    <property type="component" value="Unassembled WGS sequence"/>
</dbReference>
<keyword evidence="3" id="KW-0808">Transferase</keyword>
<gene>
    <name evidence="3" type="ORF">ACFPQ6_17315</name>
</gene>
<feature type="domain" description="Glycosyl transferase family 1" evidence="1">
    <location>
        <begin position="192"/>
        <end position="349"/>
    </location>
</feature>
<dbReference type="EC" id="2.4.-.-" evidence="3"/>
<keyword evidence="4" id="KW-1185">Reference proteome</keyword>
<organism evidence="3 4">
    <name type="scientific">Deinococcus petrolearius</name>
    <dbReference type="NCBI Taxonomy" id="1751295"/>
    <lineage>
        <taxon>Bacteria</taxon>
        <taxon>Thermotogati</taxon>
        <taxon>Deinococcota</taxon>
        <taxon>Deinococci</taxon>
        <taxon>Deinococcales</taxon>
        <taxon>Deinococcaceae</taxon>
        <taxon>Deinococcus</taxon>
    </lineage>
</organism>
<dbReference type="PANTHER" id="PTHR45947:SF14">
    <property type="entry name" value="SLL1723 PROTEIN"/>
    <property type="match status" value="1"/>
</dbReference>
<dbReference type="Pfam" id="PF13439">
    <property type="entry name" value="Glyco_transf_4"/>
    <property type="match status" value="1"/>
</dbReference>
<dbReference type="SUPFAM" id="SSF53756">
    <property type="entry name" value="UDP-Glycosyltransferase/glycogen phosphorylase"/>
    <property type="match status" value="1"/>
</dbReference>
<reference evidence="4" key="1">
    <citation type="journal article" date="2019" name="Int. J. Syst. Evol. Microbiol.">
        <title>The Global Catalogue of Microorganisms (GCM) 10K type strain sequencing project: providing services to taxonomists for standard genome sequencing and annotation.</title>
        <authorList>
            <consortium name="The Broad Institute Genomics Platform"/>
            <consortium name="The Broad Institute Genome Sequencing Center for Infectious Disease"/>
            <person name="Wu L."/>
            <person name="Ma J."/>
        </authorList>
    </citation>
    <scope>NUCLEOTIDE SEQUENCE [LARGE SCALE GENOMIC DNA]</scope>
    <source>
        <strain evidence="4">CGMCC 1.15053</strain>
    </source>
</reference>
<evidence type="ECO:0000259" key="1">
    <source>
        <dbReference type="Pfam" id="PF00534"/>
    </source>
</evidence>
<proteinExistence type="predicted"/>
<dbReference type="InterPro" id="IPR001296">
    <property type="entry name" value="Glyco_trans_1"/>
</dbReference>
<name>A0ABW1DSI4_9DEIO</name>
<sequence>MQNVVIYQEDLLAYSETFILNQAESLRQFVPHYVGTRRVRGLQTPPERTVVINDRPVTGRLLELAYKATGYSLRLDRHLRGLRPALIHAHFGSNGAMALPLARRLGLPLVVTFHGADATTRDEHLLASRSLRDRRLVTRRPQLIASGALFIAVSEHIRRELLRRGFPAQRVVTHYNGIDTRLFSPAPAARRDGEVLFVGRHVEKKGGEYLLRAMREVQLALPGARLVLIGEGPRQGELEALAGALGLNCRFLGRQTPEQVRAWMARSSVFCLPSVTAGSGDTEGLPTVLLEALAMGLPTVTTASAGNPEAVRHGQTGLVVPERDAGALAQALIRLLREGALQRAFSAAALEDVRARFDAARLSRGLEALYADVAARGPATRHPARLPGALDPT</sequence>
<dbReference type="Gene3D" id="3.40.50.2000">
    <property type="entry name" value="Glycogen Phosphorylase B"/>
    <property type="match status" value="2"/>
</dbReference>
<protein>
    <submittedName>
        <fullName evidence="3">Glycosyltransferase</fullName>
        <ecNumber evidence="3">2.4.-.-</ecNumber>
    </submittedName>
</protein>
<evidence type="ECO:0000313" key="4">
    <source>
        <dbReference type="Proteomes" id="UP001595979"/>
    </source>
</evidence>
<dbReference type="EMBL" id="JBHSOH010000037">
    <property type="protein sequence ID" value="MFC5850064.1"/>
    <property type="molecule type" value="Genomic_DNA"/>
</dbReference>
<dbReference type="InterPro" id="IPR050194">
    <property type="entry name" value="Glycosyltransferase_grp1"/>
</dbReference>
<comment type="caution">
    <text evidence="3">The sequence shown here is derived from an EMBL/GenBank/DDBJ whole genome shotgun (WGS) entry which is preliminary data.</text>
</comment>
<dbReference type="GO" id="GO:0016757">
    <property type="term" value="F:glycosyltransferase activity"/>
    <property type="evidence" value="ECO:0007669"/>
    <property type="project" value="UniProtKB-KW"/>
</dbReference>
<dbReference type="RefSeq" id="WP_380051736.1">
    <property type="nucleotide sequence ID" value="NZ_JBHSOH010000037.1"/>
</dbReference>
<dbReference type="Pfam" id="PF00534">
    <property type="entry name" value="Glycos_transf_1"/>
    <property type="match status" value="1"/>
</dbReference>
<feature type="domain" description="Glycosyltransferase subfamily 4-like N-terminal" evidence="2">
    <location>
        <begin position="16"/>
        <end position="181"/>
    </location>
</feature>
<dbReference type="PANTHER" id="PTHR45947">
    <property type="entry name" value="SULFOQUINOVOSYL TRANSFERASE SQD2"/>
    <property type="match status" value="1"/>
</dbReference>
<evidence type="ECO:0000313" key="3">
    <source>
        <dbReference type="EMBL" id="MFC5850064.1"/>
    </source>
</evidence>